<dbReference type="OrthoDB" id="9769685at2"/>
<protein>
    <submittedName>
        <fullName evidence="4">Extracellular solute-binding protein family 1</fullName>
    </submittedName>
</protein>
<dbReference type="InterPro" id="IPR050490">
    <property type="entry name" value="Bact_solute-bd_prot1"/>
</dbReference>
<evidence type="ECO:0000313" key="5">
    <source>
        <dbReference type="Proteomes" id="UP000002318"/>
    </source>
</evidence>
<dbReference type="Proteomes" id="UP000002318">
    <property type="component" value="Chromosome"/>
</dbReference>
<keyword evidence="5" id="KW-1185">Reference proteome</keyword>
<dbReference type="Gene3D" id="3.40.190.10">
    <property type="entry name" value="Periplasmic binding protein-like II"/>
    <property type="match status" value="1"/>
</dbReference>
<organism evidence="4 5">
    <name type="scientific">Sediminispirochaeta smaragdinae (strain DSM 11293 / JCM 15392 / SEBR 4228)</name>
    <name type="common">Spirochaeta smaragdinae</name>
    <dbReference type="NCBI Taxonomy" id="573413"/>
    <lineage>
        <taxon>Bacteria</taxon>
        <taxon>Pseudomonadati</taxon>
        <taxon>Spirochaetota</taxon>
        <taxon>Spirochaetia</taxon>
        <taxon>Spirochaetales</taxon>
        <taxon>Spirochaetaceae</taxon>
        <taxon>Sediminispirochaeta</taxon>
    </lineage>
</organism>
<evidence type="ECO:0000256" key="2">
    <source>
        <dbReference type="ARBA" id="ARBA00008520"/>
    </source>
</evidence>
<evidence type="ECO:0000256" key="1">
    <source>
        <dbReference type="ARBA" id="ARBA00004418"/>
    </source>
</evidence>
<feature type="chain" id="PRO_5003150611" evidence="3">
    <location>
        <begin position="22"/>
        <end position="436"/>
    </location>
</feature>
<gene>
    <name evidence="4" type="ordered locus">Spirs_3222</name>
</gene>
<sequence>MKRFVLLCLAVLLLAGMYVFAEGSQEAATVNLSDPVTLTLWTHEDVNRKALEAELIEEFCRQHTNVSVDYQTYPSTKMREILTVAFSADQGPDIFNQSQSVIRQFVVQGRASSLDPEWIGEKTLESVRSRYIPGALEAVELNGEIYGLPLEYTNFCMYLNKSIFRDAGLDPEKDYPKTWEDVMSLSEKLVLRNGEIITRRGYDFRYPSYTMQFLPMVEQLGGRLISEDGKRAIIGDEAWLQLFRYMKEWGPTGKNLGGPTYTAARKVFDNNDNEIAMSDSGLYQQGRMKTANPDFFESNDWMIVPFPQWQNAKKEVAGAIACHYYLVNGQIPLARQIWAWRLVDFMLTHSEEYLSRVNLVQPTYSLLNSDTFKAIPYSDVFARDMQKAHLVYYAESSAAINDKFKAAVESAMVLGEDPAVVLSKFRKEVQDIIDSE</sequence>
<dbReference type="PANTHER" id="PTHR43649">
    <property type="entry name" value="ARABINOSE-BINDING PROTEIN-RELATED"/>
    <property type="match status" value="1"/>
</dbReference>
<comment type="subcellular location">
    <subcellularLocation>
        <location evidence="1">Periplasm</location>
    </subcellularLocation>
</comment>
<dbReference type="RefSeq" id="WP_013255779.1">
    <property type="nucleotide sequence ID" value="NC_014364.1"/>
</dbReference>
<dbReference type="eggNOG" id="COG2182">
    <property type="taxonomic scope" value="Bacteria"/>
</dbReference>
<dbReference type="EMBL" id="CP002116">
    <property type="protein sequence ID" value="ADK82320.1"/>
    <property type="molecule type" value="Genomic_DNA"/>
</dbReference>
<comment type="similarity">
    <text evidence="2">Belongs to the bacterial solute-binding protein 1 family.</text>
</comment>
<name>E1R5J2_SEDSS</name>
<dbReference type="PANTHER" id="PTHR43649:SF12">
    <property type="entry name" value="DIACETYLCHITOBIOSE BINDING PROTEIN DASA"/>
    <property type="match status" value="1"/>
</dbReference>
<dbReference type="GO" id="GO:0042597">
    <property type="term" value="C:periplasmic space"/>
    <property type="evidence" value="ECO:0007669"/>
    <property type="project" value="UniProtKB-SubCell"/>
</dbReference>
<dbReference type="AlphaFoldDB" id="E1R5J2"/>
<dbReference type="HOGENOM" id="CLU_031285_10_1_12"/>
<evidence type="ECO:0000313" key="4">
    <source>
        <dbReference type="EMBL" id="ADK82320.1"/>
    </source>
</evidence>
<feature type="signal peptide" evidence="3">
    <location>
        <begin position="1"/>
        <end position="21"/>
    </location>
</feature>
<dbReference type="STRING" id="573413.Spirs_3222"/>
<dbReference type="Pfam" id="PF01547">
    <property type="entry name" value="SBP_bac_1"/>
    <property type="match status" value="1"/>
</dbReference>
<keyword evidence="3" id="KW-0732">Signal</keyword>
<dbReference type="SUPFAM" id="SSF53850">
    <property type="entry name" value="Periplasmic binding protein-like II"/>
    <property type="match status" value="1"/>
</dbReference>
<proteinExistence type="inferred from homology"/>
<dbReference type="InterPro" id="IPR006059">
    <property type="entry name" value="SBP"/>
</dbReference>
<reference evidence="4 5" key="1">
    <citation type="journal article" date="2010" name="Stand. Genomic Sci.">
        <title>Complete genome sequence of Spirochaeta smaragdinae type strain (SEBR 4228).</title>
        <authorList>
            <person name="Mavromatis K."/>
            <person name="Yasawong M."/>
            <person name="Chertkov O."/>
            <person name="Lapidus A."/>
            <person name="Lucas S."/>
            <person name="Nolan M."/>
            <person name="Del Rio T.G."/>
            <person name="Tice H."/>
            <person name="Cheng J.F."/>
            <person name="Pitluck S."/>
            <person name="Liolios K."/>
            <person name="Ivanova N."/>
            <person name="Tapia R."/>
            <person name="Han C."/>
            <person name="Bruce D."/>
            <person name="Goodwin L."/>
            <person name="Pati A."/>
            <person name="Chen A."/>
            <person name="Palaniappan K."/>
            <person name="Land M."/>
            <person name="Hauser L."/>
            <person name="Chang Y.J."/>
            <person name="Jeffries C.D."/>
            <person name="Detter J.C."/>
            <person name="Rohde M."/>
            <person name="Brambilla E."/>
            <person name="Spring S."/>
            <person name="Goker M."/>
            <person name="Sikorski J."/>
            <person name="Woyke T."/>
            <person name="Bristow J."/>
            <person name="Eisen J.A."/>
            <person name="Markowitz V."/>
            <person name="Hugenholtz P."/>
            <person name="Klenk H.P."/>
            <person name="Kyrpides N.C."/>
        </authorList>
    </citation>
    <scope>NUCLEOTIDE SEQUENCE [LARGE SCALE GENOMIC DNA]</scope>
    <source>
        <strain evidence="5">DSM 11293 / JCM 15392 / SEBR 4228</strain>
    </source>
</reference>
<dbReference type="KEGG" id="ssm:Spirs_3222"/>
<accession>E1R5J2</accession>
<evidence type="ECO:0000256" key="3">
    <source>
        <dbReference type="SAM" id="SignalP"/>
    </source>
</evidence>